<reference evidence="2 3" key="1">
    <citation type="submission" date="2019-03" db="EMBL/GenBank/DDBJ databases">
        <title>Genomic Encyclopedia of Type Strains, Phase III (KMG-III): the genomes of soil and plant-associated and newly described type strains.</title>
        <authorList>
            <person name="Whitman W."/>
        </authorList>
    </citation>
    <scope>NUCLEOTIDE SEQUENCE [LARGE SCALE GENOMIC DNA]</scope>
    <source>
        <strain evidence="2 3">VKM Ac-2575</strain>
    </source>
</reference>
<proteinExistence type="predicted"/>
<dbReference type="InterPro" id="IPR036928">
    <property type="entry name" value="AS_sf"/>
</dbReference>
<dbReference type="InterPro" id="IPR000120">
    <property type="entry name" value="Amidase"/>
</dbReference>
<feature type="domain" description="Amidase" evidence="1">
    <location>
        <begin position="23"/>
        <end position="406"/>
    </location>
</feature>
<dbReference type="InterPro" id="IPR023631">
    <property type="entry name" value="Amidase_dom"/>
</dbReference>
<comment type="caution">
    <text evidence="2">The sequence shown here is derived from an EMBL/GenBank/DDBJ whole genome shotgun (WGS) entry which is preliminary data.</text>
</comment>
<keyword evidence="2" id="KW-0808">Transferase</keyword>
<dbReference type="GO" id="GO:0016740">
    <property type="term" value="F:transferase activity"/>
    <property type="evidence" value="ECO:0007669"/>
    <property type="project" value="UniProtKB-KW"/>
</dbReference>
<keyword evidence="3" id="KW-1185">Reference proteome</keyword>
<dbReference type="Gene3D" id="3.90.1300.10">
    <property type="entry name" value="Amidase signature (AS) domain"/>
    <property type="match status" value="1"/>
</dbReference>
<dbReference type="AlphaFoldDB" id="A0A4R7TEE9"/>
<gene>
    <name evidence="2" type="ORF">EV138_3476</name>
</gene>
<name>A0A4R7TEE9_9ACTN</name>
<dbReference type="PANTHER" id="PTHR11895:SF67">
    <property type="entry name" value="AMIDASE DOMAIN-CONTAINING PROTEIN"/>
    <property type="match status" value="1"/>
</dbReference>
<accession>A0A4R7TEE9</accession>
<sequence>MFGVESIEAIAASVRSGAVDPVDLVEQALRRAEETAALNAVVHLDAEGARKAAAAHDRRGALAGIPVLVKEIIEVEGLPYRCGSLTMDEVGSTDADVVRRLRAAGAIVLGLSHSHEFAYGCTGTSNRAGPCHNPHDPSRITGGSSAGAAAAVAAGVVPLAIGTDTAGSVRIPAALCGVVGFKPARNTLSTDRVFPLSQSLDHVGVLTATVADAQYAVDALTAQHTARTASPPRLGLVSNPEHLDCSPEVTIAWSAAIATLRAAGAVMSEAKVPDWAETNQTAIDLQGPEAVANHVGRDVDNYQPDVQQRLREAAEIPAWRYVRAREQVLAVTVELGTTISRVDALLLPTVQLTAPTLSEVENDSLSIRAKLLRNTRLANLTGYPAYSVPLPTDGLPVGLQVIALDNQSASAVAHWVEQALTSRPQAVDGRSSGADQL</sequence>
<dbReference type="EMBL" id="SOCE01000001">
    <property type="protein sequence ID" value="TDU89896.1"/>
    <property type="molecule type" value="Genomic_DNA"/>
</dbReference>
<dbReference type="SUPFAM" id="SSF75304">
    <property type="entry name" value="Amidase signature (AS) enzymes"/>
    <property type="match status" value="1"/>
</dbReference>
<organism evidence="2 3">
    <name type="scientific">Kribbella voronezhensis</name>
    <dbReference type="NCBI Taxonomy" id="2512212"/>
    <lineage>
        <taxon>Bacteria</taxon>
        <taxon>Bacillati</taxon>
        <taxon>Actinomycetota</taxon>
        <taxon>Actinomycetes</taxon>
        <taxon>Propionibacteriales</taxon>
        <taxon>Kribbellaceae</taxon>
        <taxon>Kribbella</taxon>
    </lineage>
</organism>
<dbReference type="Pfam" id="PF01425">
    <property type="entry name" value="Amidase"/>
    <property type="match status" value="1"/>
</dbReference>
<evidence type="ECO:0000313" key="2">
    <source>
        <dbReference type="EMBL" id="TDU89896.1"/>
    </source>
</evidence>
<protein>
    <submittedName>
        <fullName evidence="2">Aspartyl-tRNA(Asn)/glutamyl-tRNA(Gln) amidotransferase subunit A</fullName>
    </submittedName>
</protein>
<evidence type="ECO:0000259" key="1">
    <source>
        <dbReference type="Pfam" id="PF01425"/>
    </source>
</evidence>
<dbReference type="PANTHER" id="PTHR11895">
    <property type="entry name" value="TRANSAMIDASE"/>
    <property type="match status" value="1"/>
</dbReference>
<dbReference type="Proteomes" id="UP000295151">
    <property type="component" value="Unassembled WGS sequence"/>
</dbReference>
<evidence type="ECO:0000313" key="3">
    <source>
        <dbReference type="Proteomes" id="UP000295151"/>
    </source>
</evidence>